<reference evidence="10" key="1">
    <citation type="submission" date="2019-09" db="EMBL/GenBank/DDBJ databases">
        <title>Characterisation of the sponge microbiome using genome-centric metagenomics.</title>
        <authorList>
            <person name="Engelberts J.P."/>
            <person name="Robbins S.J."/>
            <person name="De Goeij J.M."/>
            <person name="Aranda M."/>
            <person name="Bell S.C."/>
            <person name="Webster N.S."/>
        </authorList>
    </citation>
    <scope>NUCLEOTIDE SEQUENCE</scope>
    <source>
        <strain evidence="10">SB0675_bin_29</strain>
    </source>
</reference>
<name>A0A6B1G7Y7_9CHLR</name>
<dbReference type="GO" id="GO:0005886">
    <property type="term" value="C:plasma membrane"/>
    <property type="evidence" value="ECO:0007669"/>
    <property type="project" value="UniProtKB-SubCell"/>
</dbReference>
<dbReference type="InterPro" id="IPR000515">
    <property type="entry name" value="MetI-like"/>
</dbReference>
<feature type="transmembrane region" description="Helical" evidence="7">
    <location>
        <begin position="122"/>
        <end position="147"/>
    </location>
</feature>
<evidence type="ECO:0000256" key="3">
    <source>
        <dbReference type="ARBA" id="ARBA00022475"/>
    </source>
</evidence>
<dbReference type="SUPFAM" id="SSF161098">
    <property type="entry name" value="MetI-like"/>
    <property type="match status" value="1"/>
</dbReference>
<dbReference type="PANTHER" id="PTHR30193">
    <property type="entry name" value="ABC TRANSPORTER PERMEASE PROTEIN"/>
    <property type="match status" value="1"/>
</dbReference>
<organism evidence="10">
    <name type="scientific">Caldilineaceae bacterium SB0675_bin_29</name>
    <dbReference type="NCBI Taxonomy" id="2605266"/>
    <lineage>
        <taxon>Bacteria</taxon>
        <taxon>Bacillati</taxon>
        <taxon>Chloroflexota</taxon>
        <taxon>Caldilineae</taxon>
        <taxon>Caldilineales</taxon>
        <taxon>Caldilineaceae</taxon>
    </lineage>
</organism>
<evidence type="ECO:0000259" key="9">
    <source>
        <dbReference type="PROSITE" id="PS50928"/>
    </source>
</evidence>
<evidence type="ECO:0000256" key="1">
    <source>
        <dbReference type="ARBA" id="ARBA00004651"/>
    </source>
</evidence>
<dbReference type="EMBL" id="VYDA01000389">
    <property type="protein sequence ID" value="MYH62214.1"/>
    <property type="molecule type" value="Genomic_DNA"/>
</dbReference>
<evidence type="ECO:0000313" key="10">
    <source>
        <dbReference type="EMBL" id="MYH62214.1"/>
    </source>
</evidence>
<evidence type="ECO:0000256" key="8">
    <source>
        <dbReference type="SAM" id="MobiDB-lite"/>
    </source>
</evidence>
<dbReference type="PANTHER" id="PTHR30193:SF37">
    <property type="entry name" value="INNER MEMBRANE ABC TRANSPORTER PERMEASE PROTEIN YCJO"/>
    <property type="match status" value="1"/>
</dbReference>
<keyword evidence="2 7" id="KW-0813">Transport</keyword>
<keyword evidence="3" id="KW-1003">Cell membrane</keyword>
<protein>
    <submittedName>
        <fullName evidence="10">Sugar ABC transporter permease</fullName>
    </submittedName>
</protein>
<evidence type="ECO:0000256" key="6">
    <source>
        <dbReference type="ARBA" id="ARBA00023136"/>
    </source>
</evidence>
<comment type="similarity">
    <text evidence="7">Belongs to the binding-protein-dependent transport system permease family.</text>
</comment>
<dbReference type="InterPro" id="IPR051393">
    <property type="entry name" value="ABC_transporter_permease"/>
</dbReference>
<dbReference type="InterPro" id="IPR035906">
    <property type="entry name" value="MetI-like_sf"/>
</dbReference>
<gene>
    <name evidence="10" type="ORF">F4148_10790</name>
</gene>
<feature type="domain" description="ABC transmembrane type-1" evidence="9">
    <location>
        <begin position="119"/>
        <end position="335"/>
    </location>
</feature>
<evidence type="ECO:0000256" key="5">
    <source>
        <dbReference type="ARBA" id="ARBA00022989"/>
    </source>
</evidence>
<dbReference type="AlphaFoldDB" id="A0A6B1G7Y7"/>
<feature type="transmembrane region" description="Helical" evidence="7">
    <location>
        <begin position="271"/>
        <end position="294"/>
    </location>
</feature>
<feature type="region of interest" description="Disordered" evidence="8">
    <location>
        <begin position="23"/>
        <end position="43"/>
    </location>
</feature>
<feature type="transmembrane region" description="Helical" evidence="7">
    <location>
        <begin position="314"/>
        <end position="333"/>
    </location>
</feature>
<dbReference type="GO" id="GO:0055085">
    <property type="term" value="P:transmembrane transport"/>
    <property type="evidence" value="ECO:0007669"/>
    <property type="project" value="InterPro"/>
</dbReference>
<keyword evidence="4 7" id="KW-0812">Transmembrane</keyword>
<dbReference type="Gene3D" id="1.10.3720.10">
    <property type="entry name" value="MetI-like"/>
    <property type="match status" value="1"/>
</dbReference>
<dbReference type="PROSITE" id="PS50928">
    <property type="entry name" value="ABC_TM1"/>
    <property type="match status" value="1"/>
</dbReference>
<evidence type="ECO:0000256" key="7">
    <source>
        <dbReference type="RuleBase" id="RU363032"/>
    </source>
</evidence>
<evidence type="ECO:0000256" key="2">
    <source>
        <dbReference type="ARBA" id="ARBA00022448"/>
    </source>
</evidence>
<comment type="caution">
    <text evidence="10">The sequence shown here is derived from an EMBL/GenBank/DDBJ whole genome shotgun (WGS) entry which is preliminary data.</text>
</comment>
<feature type="transmembrane region" description="Helical" evidence="7">
    <location>
        <begin position="154"/>
        <end position="178"/>
    </location>
</feature>
<evidence type="ECO:0000256" key="4">
    <source>
        <dbReference type="ARBA" id="ARBA00022692"/>
    </source>
</evidence>
<dbReference type="CDD" id="cd06261">
    <property type="entry name" value="TM_PBP2"/>
    <property type="match status" value="1"/>
</dbReference>
<proteinExistence type="inferred from homology"/>
<sequence length="344" mass="38825">MGLLKSWLVGRFGGVAAGQQAGQTEERPSAAGQPQAGVLTGQGSDRARHGLRWRVRHALPYYAVLLPTLLGLLVFDYYPAFLAVYHSFFEWDIGLPATWVGIDNFVRMFTQDRTFLRSLRNVGIITVWIMFQATVIPLVVAELIFAVKSMRWKYWFRIGMILPAIIPGIVVFLLWRFIYDGSVGLLNAFLTAIGLESWTRVWLGDPRIAIWALTFSGFPWVNGVNTLITLAGLQNINGEILESSELDGASRLQRIWRLDIPLVFGQIKLNLVRAIIASIQIFEVVFVMTEGGPIKSTMVPGLWLYYNAFNYHRMGYASAIGVFIFVTILLLTLTSMRIFREERA</sequence>
<keyword evidence="5 7" id="KW-1133">Transmembrane helix</keyword>
<accession>A0A6B1G7Y7</accession>
<dbReference type="Pfam" id="PF00528">
    <property type="entry name" value="BPD_transp_1"/>
    <property type="match status" value="1"/>
</dbReference>
<keyword evidence="6 7" id="KW-0472">Membrane</keyword>
<comment type="subcellular location">
    <subcellularLocation>
        <location evidence="1 7">Cell membrane</location>
        <topology evidence="1 7">Multi-pass membrane protein</topology>
    </subcellularLocation>
</comment>
<feature type="transmembrane region" description="Helical" evidence="7">
    <location>
        <begin position="58"/>
        <end position="78"/>
    </location>
</feature>